<dbReference type="GO" id="GO:0008270">
    <property type="term" value="F:zinc ion binding"/>
    <property type="evidence" value="ECO:0007669"/>
    <property type="project" value="UniProtKB-KW"/>
</dbReference>
<dbReference type="PANTHER" id="PTHR47048">
    <property type="entry name" value="PROTEIN SCAF11"/>
    <property type="match status" value="1"/>
</dbReference>
<name>A0AAV4S216_CAEEX</name>
<dbReference type="Pfam" id="PF13445">
    <property type="entry name" value="zf-RING_UBOX"/>
    <property type="match status" value="1"/>
</dbReference>
<keyword evidence="3" id="KW-0862">Zinc</keyword>
<dbReference type="PANTHER" id="PTHR47048:SF1">
    <property type="entry name" value="PROTEIN SCAF11"/>
    <property type="match status" value="1"/>
</dbReference>
<feature type="domain" description="Zinc finger RING-type eukaryotic" evidence="5">
    <location>
        <begin position="79"/>
        <end position="113"/>
    </location>
</feature>
<evidence type="ECO:0000259" key="5">
    <source>
        <dbReference type="Pfam" id="PF13445"/>
    </source>
</evidence>
<organism evidence="6 7">
    <name type="scientific">Caerostris extrusa</name>
    <name type="common">Bark spider</name>
    <name type="synonym">Caerostris bankana</name>
    <dbReference type="NCBI Taxonomy" id="172846"/>
    <lineage>
        <taxon>Eukaryota</taxon>
        <taxon>Metazoa</taxon>
        <taxon>Ecdysozoa</taxon>
        <taxon>Arthropoda</taxon>
        <taxon>Chelicerata</taxon>
        <taxon>Arachnida</taxon>
        <taxon>Araneae</taxon>
        <taxon>Araneomorphae</taxon>
        <taxon>Entelegynae</taxon>
        <taxon>Araneoidea</taxon>
        <taxon>Araneidae</taxon>
        <taxon>Caerostris</taxon>
    </lineage>
</organism>
<evidence type="ECO:0000256" key="3">
    <source>
        <dbReference type="ARBA" id="ARBA00022833"/>
    </source>
</evidence>
<dbReference type="GO" id="GO:0003723">
    <property type="term" value="F:RNA binding"/>
    <property type="evidence" value="ECO:0007669"/>
    <property type="project" value="TreeGrafter"/>
</dbReference>
<feature type="compositionally biased region" description="Basic residues" evidence="4">
    <location>
        <begin position="198"/>
        <end position="208"/>
    </location>
</feature>
<dbReference type="InterPro" id="IPR013083">
    <property type="entry name" value="Znf_RING/FYVE/PHD"/>
</dbReference>
<dbReference type="EMBL" id="BPLR01008959">
    <property type="protein sequence ID" value="GIY28568.1"/>
    <property type="molecule type" value="Genomic_DNA"/>
</dbReference>
<dbReference type="InterPro" id="IPR017907">
    <property type="entry name" value="Znf_RING_CS"/>
</dbReference>
<comment type="caution">
    <text evidence="6">The sequence shown here is derived from an EMBL/GenBank/DDBJ whole genome shotgun (WGS) entry which is preliminary data.</text>
</comment>
<evidence type="ECO:0000256" key="4">
    <source>
        <dbReference type="SAM" id="MobiDB-lite"/>
    </source>
</evidence>
<proteinExistence type="predicted"/>
<dbReference type="Proteomes" id="UP001054945">
    <property type="component" value="Unassembled WGS sequence"/>
</dbReference>
<evidence type="ECO:0000313" key="7">
    <source>
        <dbReference type="Proteomes" id="UP001054945"/>
    </source>
</evidence>
<dbReference type="Gene3D" id="3.30.40.10">
    <property type="entry name" value="Zinc/RING finger domain, C3HC4 (zinc finger)"/>
    <property type="match status" value="1"/>
</dbReference>
<evidence type="ECO:0000256" key="2">
    <source>
        <dbReference type="ARBA" id="ARBA00022771"/>
    </source>
</evidence>
<keyword evidence="1" id="KW-0479">Metal-binding</keyword>
<dbReference type="GO" id="GO:0000245">
    <property type="term" value="P:spliceosomal complex assembly"/>
    <property type="evidence" value="ECO:0007669"/>
    <property type="project" value="TreeGrafter"/>
</dbReference>
<sequence>MCEKLSFKDGDMVEKRLRTLKYDHKKQIDIRIIIDSTVRMSEVEKKEHGNEECSNGKNDKEFKIIKDNNFDGKDELERCSVCLEYFKGQDLGNPECCEHVFCFECINLWSEVKVDTKYRLYDEIDLDPDQLMREAEAIVSHIVRVNGLDSYLIRLSQAAHQRSSLNDIPEFNGPITRSRSRMNPYLRNRIRPNPYPRTRTRRSRRSRY</sequence>
<reference evidence="6 7" key="1">
    <citation type="submission" date="2021-06" db="EMBL/GenBank/DDBJ databases">
        <title>Caerostris extrusa draft genome.</title>
        <authorList>
            <person name="Kono N."/>
            <person name="Arakawa K."/>
        </authorList>
    </citation>
    <scope>NUCLEOTIDE SEQUENCE [LARGE SCALE GENOMIC DNA]</scope>
</reference>
<dbReference type="SUPFAM" id="SSF57850">
    <property type="entry name" value="RING/U-box"/>
    <property type="match status" value="1"/>
</dbReference>
<keyword evidence="7" id="KW-1185">Reference proteome</keyword>
<dbReference type="AlphaFoldDB" id="A0AAV4S216"/>
<dbReference type="InterPro" id="IPR027370">
    <property type="entry name" value="Znf-RING_euk"/>
</dbReference>
<keyword evidence="2" id="KW-0863">Zinc-finger</keyword>
<evidence type="ECO:0000313" key="6">
    <source>
        <dbReference type="EMBL" id="GIY28568.1"/>
    </source>
</evidence>
<protein>
    <recommendedName>
        <fullName evidence="5">Zinc finger RING-type eukaryotic domain-containing protein</fullName>
    </recommendedName>
</protein>
<gene>
    <name evidence="6" type="ORF">CEXT_777361</name>
</gene>
<dbReference type="PROSITE" id="PS00518">
    <property type="entry name" value="ZF_RING_1"/>
    <property type="match status" value="1"/>
</dbReference>
<evidence type="ECO:0000256" key="1">
    <source>
        <dbReference type="ARBA" id="ARBA00022723"/>
    </source>
</evidence>
<feature type="region of interest" description="Disordered" evidence="4">
    <location>
        <begin position="169"/>
        <end position="208"/>
    </location>
</feature>
<accession>A0AAV4S216</accession>